<gene>
    <name evidence="1" type="primary">ORF38308</name>
</gene>
<proteinExistence type="predicted"/>
<reference evidence="1" key="1">
    <citation type="submission" date="2014-12" db="EMBL/GenBank/DDBJ databases">
        <title>Insight into the proteome of Arion vulgaris.</title>
        <authorList>
            <person name="Aradska J."/>
            <person name="Bulat T."/>
            <person name="Smidak R."/>
            <person name="Sarate P."/>
            <person name="Gangsoo J."/>
            <person name="Sialana F."/>
            <person name="Bilban M."/>
            <person name="Lubec G."/>
        </authorList>
    </citation>
    <scope>NUCLEOTIDE SEQUENCE</scope>
    <source>
        <tissue evidence="1">Skin</tissue>
    </source>
</reference>
<feature type="non-terminal residue" evidence="1">
    <location>
        <position position="1"/>
    </location>
</feature>
<dbReference type="EMBL" id="HACG01013198">
    <property type="protein sequence ID" value="CEK60063.1"/>
    <property type="molecule type" value="Transcribed_RNA"/>
</dbReference>
<sequence length="67" mass="7276">AIAIIANMVGRIIKRATQSYKNAGTREKDREPPELNVLDFPASPLLNVYMRYACSPPDSGTIVPSSA</sequence>
<dbReference type="AlphaFoldDB" id="A0A0B6YV14"/>
<accession>A0A0B6YV14</accession>
<name>A0A0B6YV14_9EUPU</name>
<organism evidence="1">
    <name type="scientific">Arion vulgaris</name>
    <dbReference type="NCBI Taxonomy" id="1028688"/>
    <lineage>
        <taxon>Eukaryota</taxon>
        <taxon>Metazoa</taxon>
        <taxon>Spiralia</taxon>
        <taxon>Lophotrochozoa</taxon>
        <taxon>Mollusca</taxon>
        <taxon>Gastropoda</taxon>
        <taxon>Heterobranchia</taxon>
        <taxon>Euthyneura</taxon>
        <taxon>Panpulmonata</taxon>
        <taxon>Eupulmonata</taxon>
        <taxon>Stylommatophora</taxon>
        <taxon>Helicina</taxon>
        <taxon>Arionoidea</taxon>
        <taxon>Arionidae</taxon>
        <taxon>Arion</taxon>
    </lineage>
</organism>
<protein>
    <submittedName>
        <fullName evidence="1">Uncharacterized protein</fullName>
    </submittedName>
</protein>
<evidence type="ECO:0000313" key="1">
    <source>
        <dbReference type="EMBL" id="CEK60063.1"/>
    </source>
</evidence>